<comment type="caution">
    <text evidence="3">The sequence shown here is derived from an EMBL/GenBank/DDBJ whole genome shotgun (WGS) entry which is preliminary data.</text>
</comment>
<sequence>MSAPQYQGQPAAYGPPTYPPQSYPQSAYPSAHAPAGYPAQAPAGYPGQAPAGYPTQAPAGYPAQAPAGYPAQAPAGYPTQAPAGYPAQPPAGYAPAPESPNAYPGQPPAGYPAPAVPGSGYQVPAQAYPQGTTQCRLCGCVPAVDTTFREHQGMIIVMRFLHLRGPFCRDCGLATFRRMTANTLIRGWYGYASSVITPITVIINLVRRGKVAKLPAPVPPQTGPSRQPMDPGAVLLARPQALIGIAIPVLVLLLIILLAA</sequence>
<evidence type="ECO:0000256" key="1">
    <source>
        <dbReference type="SAM" id="MobiDB-lite"/>
    </source>
</evidence>
<organism evidence="3 4">
    <name type="scientific">Rugosimonospora africana</name>
    <dbReference type="NCBI Taxonomy" id="556532"/>
    <lineage>
        <taxon>Bacteria</taxon>
        <taxon>Bacillati</taxon>
        <taxon>Actinomycetota</taxon>
        <taxon>Actinomycetes</taxon>
        <taxon>Micromonosporales</taxon>
        <taxon>Micromonosporaceae</taxon>
        <taxon>Rugosimonospora</taxon>
    </lineage>
</organism>
<feature type="region of interest" description="Disordered" evidence="1">
    <location>
        <begin position="72"/>
        <end position="111"/>
    </location>
</feature>
<name>A0A8J3R3H9_9ACTN</name>
<reference evidence="3" key="1">
    <citation type="submission" date="2021-01" db="EMBL/GenBank/DDBJ databases">
        <title>Whole genome shotgun sequence of Rugosimonospora africana NBRC 104875.</title>
        <authorList>
            <person name="Komaki H."/>
            <person name="Tamura T."/>
        </authorList>
    </citation>
    <scope>NUCLEOTIDE SEQUENCE</scope>
    <source>
        <strain evidence="3">NBRC 104875</strain>
    </source>
</reference>
<proteinExistence type="predicted"/>
<feature type="transmembrane region" description="Helical" evidence="2">
    <location>
        <begin position="241"/>
        <end position="259"/>
    </location>
</feature>
<gene>
    <name evidence="3" type="ORF">Raf01_93890</name>
</gene>
<feature type="transmembrane region" description="Helical" evidence="2">
    <location>
        <begin position="188"/>
        <end position="206"/>
    </location>
</feature>
<accession>A0A8J3R3H9</accession>
<keyword evidence="2" id="KW-0812">Transmembrane</keyword>
<dbReference type="EMBL" id="BONZ01000120">
    <property type="protein sequence ID" value="GIH21217.1"/>
    <property type="molecule type" value="Genomic_DNA"/>
</dbReference>
<evidence type="ECO:0000256" key="2">
    <source>
        <dbReference type="SAM" id="Phobius"/>
    </source>
</evidence>
<keyword evidence="4" id="KW-1185">Reference proteome</keyword>
<feature type="compositionally biased region" description="Low complexity" evidence="1">
    <location>
        <begin position="72"/>
        <end position="104"/>
    </location>
</feature>
<evidence type="ECO:0008006" key="5">
    <source>
        <dbReference type="Google" id="ProtNLM"/>
    </source>
</evidence>
<dbReference type="Proteomes" id="UP000642748">
    <property type="component" value="Unassembled WGS sequence"/>
</dbReference>
<dbReference type="RefSeq" id="WP_203924611.1">
    <property type="nucleotide sequence ID" value="NZ_BONZ01000120.1"/>
</dbReference>
<dbReference type="AlphaFoldDB" id="A0A8J3R3H9"/>
<evidence type="ECO:0000313" key="3">
    <source>
        <dbReference type="EMBL" id="GIH21217.1"/>
    </source>
</evidence>
<feature type="compositionally biased region" description="Low complexity" evidence="1">
    <location>
        <begin position="23"/>
        <end position="43"/>
    </location>
</feature>
<protein>
    <recommendedName>
        <fullName evidence="5">Toxin-antitoxin system, toxin component</fullName>
    </recommendedName>
</protein>
<evidence type="ECO:0000313" key="4">
    <source>
        <dbReference type="Proteomes" id="UP000642748"/>
    </source>
</evidence>
<feature type="region of interest" description="Disordered" evidence="1">
    <location>
        <begin position="1"/>
        <end position="43"/>
    </location>
</feature>
<keyword evidence="2" id="KW-1133">Transmembrane helix</keyword>
<keyword evidence="2" id="KW-0472">Membrane</keyword>